<gene>
    <name evidence="1" type="ORF">HR065_00645</name>
</gene>
<dbReference type="Proteomes" id="UP000568109">
    <property type="component" value="Unassembled WGS sequence"/>
</dbReference>
<evidence type="ECO:0008006" key="3">
    <source>
        <dbReference type="Google" id="ProtNLM"/>
    </source>
</evidence>
<dbReference type="SUPFAM" id="SSF88659">
    <property type="entry name" value="Sigma3 and sigma4 domains of RNA polymerase sigma factors"/>
    <property type="match status" value="1"/>
</dbReference>
<dbReference type="InterPro" id="IPR013324">
    <property type="entry name" value="RNA_pol_sigma_r3/r4-like"/>
</dbReference>
<sequence length="50" mass="5827">MIYDLKTGYPHELMTNGEVAQKLDLTKDQVKQARCRALKKLHSRNPNPFK</sequence>
<accession>A0A851HH42</accession>
<evidence type="ECO:0000313" key="2">
    <source>
        <dbReference type="Proteomes" id="UP000568109"/>
    </source>
</evidence>
<organism evidence="1 2">
    <name type="scientific">Candidatus Phytoplasma pruni</name>
    <dbReference type="NCBI Taxonomy" id="479893"/>
    <lineage>
        <taxon>Bacteria</taxon>
        <taxon>Bacillati</taxon>
        <taxon>Mycoplasmatota</taxon>
        <taxon>Mollicutes</taxon>
        <taxon>Acholeplasmatales</taxon>
        <taxon>Acholeplasmataceae</taxon>
        <taxon>Candidatus Phytoplasma</taxon>
        <taxon>16SrIII (X-disease group)</taxon>
    </lineage>
</organism>
<evidence type="ECO:0000313" key="1">
    <source>
        <dbReference type="EMBL" id="NWN45594.1"/>
    </source>
</evidence>
<protein>
    <recommendedName>
        <fullName evidence="3">RNA polymerase sigma-70 region 4 domain-containing protein</fullName>
    </recommendedName>
</protein>
<dbReference type="EMBL" id="JABUOH010000021">
    <property type="protein sequence ID" value="NWN45594.1"/>
    <property type="molecule type" value="Genomic_DNA"/>
</dbReference>
<reference evidence="1 2" key="1">
    <citation type="submission" date="2020-06" db="EMBL/GenBank/DDBJ databases">
        <title>Draft genome sequence of Candidatus Phytoplasma pruni (X-disease group, subgroup 16SrIII-B) strain ChTDIII from Argentina.</title>
        <authorList>
            <person name="Fernandez F.D."/>
            <person name="Zuebert C."/>
            <person name="Huettel B."/>
            <person name="Kube M."/>
            <person name="Conci L.R."/>
        </authorList>
    </citation>
    <scope>NUCLEOTIDE SEQUENCE [LARGE SCALE GENOMIC DNA]</scope>
    <source>
        <strain evidence="1 2">ChTDIII</strain>
    </source>
</reference>
<name>A0A851HH42_9MOLU</name>
<keyword evidence="2" id="KW-1185">Reference proteome</keyword>
<proteinExistence type="predicted"/>
<dbReference type="AlphaFoldDB" id="A0A851HH42"/>
<comment type="caution">
    <text evidence="1">The sequence shown here is derived from an EMBL/GenBank/DDBJ whole genome shotgun (WGS) entry which is preliminary data.</text>
</comment>